<keyword evidence="1" id="KW-0472">Membrane</keyword>
<dbReference type="RefSeq" id="WP_091302283.1">
    <property type="nucleotide sequence ID" value="NZ_FOCE01000008.1"/>
</dbReference>
<evidence type="ECO:0000256" key="1">
    <source>
        <dbReference type="SAM" id="Phobius"/>
    </source>
</evidence>
<dbReference type="InterPro" id="IPR021869">
    <property type="entry name" value="RNase_Zc3h12_NYN"/>
</dbReference>
<dbReference type="OrthoDB" id="5196680at2"/>
<reference evidence="3 4" key="1">
    <citation type="submission" date="2016-10" db="EMBL/GenBank/DDBJ databases">
        <authorList>
            <person name="de Groot N.N."/>
        </authorList>
    </citation>
    <scope>NUCLEOTIDE SEQUENCE [LARGE SCALE GENOMIC DNA]</scope>
    <source>
        <strain evidence="3 4">DSM 3857</strain>
    </source>
</reference>
<keyword evidence="4" id="KW-1185">Reference proteome</keyword>
<protein>
    <submittedName>
        <fullName evidence="3">Zc3h12a-like Ribonuclease NYN domain-containing protein</fullName>
    </submittedName>
</protein>
<sequence length="190" mass="20423">MIAPVFLLVLSALGAIYALTQPGAADWLPLAGLSALASLLLLLKAWWGGRGRAVRRRAAANHIIVDGSNVMHWKGGPPQIGPLREVIARLLDEGFAPAAVFDANAGHKIGGRYMHDQALGRAIGLPADRVLVVDKGTPADPVILAVARGYGARIVTNDRYRDWLHDYPEAAQPGTLIRGGYRDGRLWLDL</sequence>
<dbReference type="AlphaFoldDB" id="A0A1H8JL77"/>
<gene>
    <name evidence="3" type="ORF">SAMN04488103_10826</name>
</gene>
<keyword evidence="1" id="KW-0812">Transmembrane</keyword>
<evidence type="ECO:0000313" key="4">
    <source>
        <dbReference type="Proteomes" id="UP000198761"/>
    </source>
</evidence>
<dbReference type="Pfam" id="PF11977">
    <property type="entry name" value="RNase_Zc3h12a"/>
    <property type="match status" value="1"/>
</dbReference>
<keyword evidence="1" id="KW-1133">Transmembrane helix</keyword>
<dbReference type="Gene3D" id="3.40.50.11980">
    <property type="match status" value="1"/>
</dbReference>
<evidence type="ECO:0000313" key="3">
    <source>
        <dbReference type="EMBL" id="SEN81086.1"/>
    </source>
</evidence>
<dbReference type="STRING" id="933059.SAMN04488103_10826"/>
<organism evidence="3 4">
    <name type="scientific">Gemmobacter aquatilis</name>
    <dbReference type="NCBI Taxonomy" id="933059"/>
    <lineage>
        <taxon>Bacteria</taxon>
        <taxon>Pseudomonadati</taxon>
        <taxon>Pseudomonadota</taxon>
        <taxon>Alphaproteobacteria</taxon>
        <taxon>Rhodobacterales</taxon>
        <taxon>Paracoccaceae</taxon>
        <taxon>Gemmobacter</taxon>
    </lineage>
</organism>
<proteinExistence type="predicted"/>
<evidence type="ECO:0000259" key="2">
    <source>
        <dbReference type="Pfam" id="PF11977"/>
    </source>
</evidence>
<dbReference type="EMBL" id="FOCE01000008">
    <property type="protein sequence ID" value="SEN81086.1"/>
    <property type="molecule type" value="Genomic_DNA"/>
</dbReference>
<accession>A0A1H8JL77</accession>
<dbReference type="Proteomes" id="UP000198761">
    <property type="component" value="Unassembled WGS sequence"/>
</dbReference>
<feature type="transmembrane region" description="Helical" evidence="1">
    <location>
        <begin position="28"/>
        <end position="47"/>
    </location>
</feature>
<feature type="domain" description="RNase NYN" evidence="2">
    <location>
        <begin position="61"/>
        <end position="169"/>
    </location>
</feature>
<name>A0A1H8JL77_9RHOB</name>